<evidence type="ECO:0000256" key="5">
    <source>
        <dbReference type="ARBA" id="ARBA00022967"/>
    </source>
</evidence>
<dbReference type="AlphaFoldDB" id="F0RXJ0"/>
<keyword evidence="2" id="KW-1003">Cell membrane</keyword>
<dbReference type="RefSeq" id="WP_013605893.1">
    <property type="nucleotide sequence ID" value="NC_015152.1"/>
</dbReference>
<dbReference type="SUPFAM" id="SSF50331">
    <property type="entry name" value="MOP-like"/>
    <property type="match status" value="1"/>
</dbReference>
<dbReference type="Proteomes" id="UP000008466">
    <property type="component" value="Chromosome"/>
</dbReference>
<dbReference type="InterPro" id="IPR003439">
    <property type="entry name" value="ABC_transporter-like_ATP-bd"/>
</dbReference>
<evidence type="ECO:0000256" key="6">
    <source>
        <dbReference type="ARBA" id="ARBA00023136"/>
    </source>
</evidence>
<dbReference type="GO" id="GO:0016887">
    <property type="term" value="F:ATP hydrolysis activity"/>
    <property type="evidence" value="ECO:0007669"/>
    <property type="project" value="InterPro"/>
</dbReference>
<dbReference type="Pfam" id="PF00005">
    <property type="entry name" value="ABC_tran"/>
    <property type="match status" value="1"/>
</dbReference>
<gene>
    <name evidence="8" type="ordered locus">SpiBuddy_0199</name>
</gene>
<evidence type="ECO:0000313" key="8">
    <source>
        <dbReference type="EMBL" id="ADY12040.1"/>
    </source>
</evidence>
<dbReference type="Gene3D" id="3.40.50.300">
    <property type="entry name" value="P-loop containing nucleotide triphosphate hydrolases"/>
    <property type="match status" value="1"/>
</dbReference>
<evidence type="ECO:0000256" key="4">
    <source>
        <dbReference type="ARBA" id="ARBA00022840"/>
    </source>
</evidence>
<proteinExistence type="predicted"/>
<dbReference type="PANTHER" id="PTHR43875">
    <property type="entry name" value="MALTODEXTRIN IMPORT ATP-BINDING PROTEIN MSMX"/>
    <property type="match status" value="1"/>
</dbReference>
<dbReference type="Gene3D" id="2.40.50.100">
    <property type="match status" value="1"/>
</dbReference>
<dbReference type="GO" id="GO:0005524">
    <property type="term" value="F:ATP binding"/>
    <property type="evidence" value="ECO:0007669"/>
    <property type="project" value="UniProtKB-KW"/>
</dbReference>
<keyword evidence="8" id="KW-0378">Hydrolase</keyword>
<dbReference type="STRING" id="158189.SpiBuddy_0199"/>
<accession>F0RXJ0</accession>
<dbReference type="InterPro" id="IPR008995">
    <property type="entry name" value="Mo/tungstate-bd_C_term_dom"/>
</dbReference>
<dbReference type="KEGG" id="sbu:SpiBuddy_0199"/>
<evidence type="ECO:0000313" key="9">
    <source>
        <dbReference type="Proteomes" id="UP000008466"/>
    </source>
</evidence>
<keyword evidence="4" id="KW-0067">ATP-binding</keyword>
<dbReference type="SMART" id="SM00382">
    <property type="entry name" value="AAA"/>
    <property type="match status" value="1"/>
</dbReference>
<dbReference type="HOGENOM" id="CLU_000604_1_1_12"/>
<keyword evidence="1" id="KW-0813">Transport</keyword>
<dbReference type="eggNOG" id="COG3842">
    <property type="taxonomic scope" value="Bacteria"/>
</dbReference>
<sequence length="375" mass="41729">MTSKQATSPAFLELRNISKTYQISKTHYVEAVESVSLCIAEGEFVTLIGPSGCGKSTTLRIIAGFLKPSGGEVLLEGKPITHLGPQDRNIPMVFQNYALFPHLNVFENIAYGLRARKLSDEIIGHDVAMMCQMLNLVGTETRFPDELSDGQQQRVALARALVLKPKILLFDEPLSNLDARLRLQTRAQIKRMQETLNITVLYVTHDQSEALSIPDRVIVMNKGRIIQIGKPREVYNHPKTPFVADFIGNSNFYDVCVNQVGPQSVQIMLQDLEFEVPLPNCEGQPTREEMLLLCINPITIGIEVCSTSLGKNQCKAVVELCQFSGQAFEYTLAFGDASIRVVQPNSMGDAPQFEVDTEVVLTFHPDSFHLFGIEE</sequence>
<dbReference type="InterPro" id="IPR047641">
    <property type="entry name" value="ABC_transpr_MalK/UgpC-like"/>
</dbReference>
<keyword evidence="5" id="KW-1278">Translocase</keyword>
<keyword evidence="6" id="KW-0472">Membrane</keyword>
<evidence type="ECO:0000259" key="7">
    <source>
        <dbReference type="PROSITE" id="PS50893"/>
    </source>
</evidence>
<dbReference type="InterPro" id="IPR013611">
    <property type="entry name" value="Transp-assoc_OB_typ2"/>
</dbReference>
<keyword evidence="3" id="KW-0547">Nucleotide-binding</keyword>
<dbReference type="EMBL" id="CP002541">
    <property type="protein sequence ID" value="ADY12040.1"/>
    <property type="molecule type" value="Genomic_DNA"/>
</dbReference>
<dbReference type="GO" id="GO:0055052">
    <property type="term" value="C:ATP-binding cassette (ABC) transporter complex, substrate-binding subunit-containing"/>
    <property type="evidence" value="ECO:0007669"/>
    <property type="project" value="TreeGrafter"/>
</dbReference>
<dbReference type="OrthoDB" id="9802264at2"/>
<dbReference type="PANTHER" id="PTHR43875:SF15">
    <property type="entry name" value="TREHALOSE IMPORT ATP-BINDING PROTEIN SUGC"/>
    <property type="match status" value="1"/>
</dbReference>
<protein>
    <submittedName>
        <fullName evidence="8">Polyamine-transporting ATPase</fullName>
        <ecNumber evidence="8">3.6.3.31</ecNumber>
    </submittedName>
</protein>
<dbReference type="InterPro" id="IPR003593">
    <property type="entry name" value="AAA+_ATPase"/>
</dbReference>
<dbReference type="GO" id="GO:0140359">
    <property type="term" value="F:ABC-type transporter activity"/>
    <property type="evidence" value="ECO:0007669"/>
    <property type="project" value="UniProtKB-ARBA"/>
</dbReference>
<dbReference type="SUPFAM" id="SSF52540">
    <property type="entry name" value="P-loop containing nucleoside triphosphate hydrolases"/>
    <property type="match status" value="1"/>
</dbReference>
<dbReference type="Pfam" id="PF08402">
    <property type="entry name" value="TOBE_2"/>
    <property type="match status" value="1"/>
</dbReference>
<dbReference type="FunFam" id="3.40.50.300:FF:000042">
    <property type="entry name" value="Maltose/maltodextrin ABC transporter, ATP-binding protein"/>
    <property type="match status" value="1"/>
</dbReference>
<evidence type="ECO:0000256" key="3">
    <source>
        <dbReference type="ARBA" id="ARBA00022741"/>
    </source>
</evidence>
<name>F0RXJ0_SPHGB</name>
<evidence type="ECO:0000256" key="1">
    <source>
        <dbReference type="ARBA" id="ARBA00022448"/>
    </source>
</evidence>
<feature type="domain" description="ABC transporter" evidence="7">
    <location>
        <begin position="12"/>
        <end position="247"/>
    </location>
</feature>
<keyword evidence="9" id="KW-1185">Reference proteome</keyword>
<dbReference type="EC" id="3.6.3.31" evidence="8"/>
<organism evidence="8 9">
    <name type="scientific">Sphaerochaeta globosa (strain ATCC BAA-1886 / DSM 22777 / Buddy)</name>
    <name type="common">Spirochaeta sp. (strain Buddy)</name>
    <dbReference type="NCBI Taxonomy" id="158189"/>
    <lineage>
        <taxon>Bacteria</taxon>
        <taxon>Pseudomonadati</taxon>
        <taxon>Spirochaetota</taxon>
        <taxon>Spirochaetia</taxon>
        <taxon>Spirochaetales</taxon>
        <taxon>Sphaerochaetaceae</taxon>
        <taxon>Sphaerochaeta</taxon>
    </lineage>
</organism>
<dbReference type="InterPro" id="IPR027417">
    <property type="entry name" value="P-loop_NTPase"/>
</dbReference>
<reference evidence="9" key="1">
    <citation type="submission" date="2011-02" db="EMBL/GenBank/DDBJ databases">
        <title>Complete sequence of Spirochaeta sp. Buddy.</title>
        <authorList>
            <person name="Lucas S."/>
            <person name="Copeland A."/>
            <person name="Lapidus A."/>
            <person name="Cheng J.-F."/>
            <person name="Goodwin L."/>
            <person name="Pitluck S."/>
            <person name="Zeytun A."/>
            <person name="Detter J.C."/>
            <person name="Han C."/>
            <person name="Tapia R."/>
            <person name="Land M."/>
            <person name="Hauser L."/>
            <person name="Kyrpides N."/>
            <person name="Ivanova N."/>
            <person name="Mikhailova N."/>
            <person name="Pagani I."/>
            <person name="Ritalahti K.M."/>
            <person name="Loeffler F.E."/>
            <person name="Woyke T."/>
        </authorList>
    </citation>
    <scope>NUCLEOTIDE SEQUENCE [LARGE SCALE GENOMIC DNA]</scope>
    <source>
        <strain evidence="9">ATCC BAA-1886 / DSM 22777 / Buddy</strain>
    </source>
</reference>
<evidence type="ECO:0000256" key="2">
    <source>
        <dbReference type="ARBA" id="ARBA00022475"/>
    </source>
</evidence>
<dbReference type="PROSITE" id="PS50893">
    <property type="entry name" value="ABC_TRANSPORTER_2"/>
    <property type="match status" value="1"/>
</dbReference>